<sequence length="147" mass="17564">MPDDNSKWDWLNEDKISNLKDLLRVYNTESPKLIDFSVFQRSQNHQIQKNQTHLHLDFQMSDSDTIYALDTHNYHLNKNNFELPHRNPLPEITKIIKMEVDYNDGNIKWAVLIKGHDEPVLISHPELRFQNPQLMIKYFQENLLLPK</sequence>
<reference evidence="1 2" key="1">
    <citation type="submission" date="2024-04" db="EMBL/GenBank/DDBJ databases">
        <title>Tritrichomonas musculus Genome.</title>
        <authorList>
            <person name="Alves-Ferreira E."/>
            <person name="Grigg M."/>
            <person name="Lorenzi H."/>
            <person name="Galac M."/>
        </authorList>
    </citation>
    <scope>NUCLEOTIDE SEQUENCE [LARGE SCALE GENOMIC DNA]</scope>
    <source>
        <strain evidence="1 2">EAF2021</strain>
    </source>
</reference>
<dbReference type="EMBL" id="JAPFFF010000003">
    <property type="protein sequence ID" value="KAK8894481.1"/>
    <property type="molecule type" value="Genomic_DNA"/>
</dbReference>
<evidence type="ECO:0000313" key="2">
    <source>
        <dbReference type="Proteomes" id="UP001470230"/>
    </source>
</evidence>
<proteinExistence type="predicted"/>
<accession>A0ABR2KUN5</accession>
<protein>
    <submittedName>
        <fullName evidence="1">Uncharacterized protein</fullName>
    </submittedName>
</protein>
<keyword evidence="2" id="KW-1185">Reference proteome</keyword>
<dbReference type="Proteomes" id="UP001470230">
    <property type="component" value="Unassembled WGS sequence"/>
</dbReference>
<organism evidence="1 2">
    <name type="scientific">Tritrichomonas musculus</name>
    <dbReference type="NCBI Taxonomy" id="1915356"/>
    <lineage>
        <taxon>Eukaryota</taxon>
        <taxon>Metamonada</taxon>
        <taxon>Parabasalia</taxon>
        <taxon>Tritrichomonadida</taxon>
        <taxon>Tritrichomonadidae</taxon>
        <taxon>Tritrichomonas</taxon>
    </lineage>
</organism>
<comment type="caution">
    <text evidence="1">The sequence shown here is derived from an EMBL/GenBank/DDBJ whole genome shotgun (WGS) entry which is preliminary data.</text>
</comment>
<gene>
    <name evidence="1" type="ORF">M9Y10_022915</name>
</gene>
<name>A0ABR2KUN5_9EUKA</name>
<evidence type="ECO:0000313" key="1">
    <source>
        <dbReference type="EMBL" id="KAK8894481.1"/>
    </source>
</evidence>
<dbReference type="Gene3D" id="2.40.50.40">
    <property type="match status" value="1"/>
</dbReference>